<dbReference type="InterPro" id="IPR000917">
    <property type="entry name" value="Sulfatase_N"/>
</dbReference>
<reference evidence="4 5" key="1">
    <citation type="submission" date="2018-02" db="EMBL/GenBank/DDBJ databases">
        <title>Reclassifiation of [Polyangium] brachysporum DSM 7029 as Guopingzhaonella breviflexa gen. nov., sp. nov., a member of the family Comamonadaceae.</title>
        <authorList>
            <person name="Tang B."/>
        </authorList>
    </citation>
    <scope>NUCLEOTIDE SEQUENCE [LARGE SCALE GENOMIC DNA]</scope>
    <source>
        <strain evidence="4 5">BCRC 80649</strain>
    </source>
</reference>
<dbReference type="Proteomes" id="UP000238605">
    <property type="component" value="Unassembled WGS sequence"/>
</dbReference>
<keyword evidence="5" id="KW-1185">Reference proteome</keyword>
<sequence length="522" mass="59059">MVRNILFIMADQLRRDHLSCYGARHLDTPNLDALAADGVRFERAYVQGPVCGVSRMSAYTGRYMSTHGSNWNFVPLPLHNPTMGSLLRPQGLRVAVVGKTHIAGDAEGLRRFGADPVRGDGLLAHQGGFEPYERDDGLWPGPRMPADQGYARYLRAQGFGGDNPWHDWANSARGVHGEVLSGWEMRHAHLPAAVPEEHSETAWMTRRAMDFIDECGEQPWCLHLSYIKPHWPYVAPDPYHALYREADLPAPVRSAAERDNPHPVMRGFQSYVASRNMSDDAMRRHVLPAYMGLTRQIDDHLGRLFAHLKHTGRWDDTLIVFCSDHGDYLGDHWLGEKELFHDPVAAVPLIVRHPGASARRGVSEPELVELIDLLPTFLDAIGAEVPDHLLEGRSLVPLLLQGQPRPAPRELAVSEGDYAFRSFVREPLNQPADRCRMFMIRSERWKYIHYEGLPPQLFDLLDDPQELVDRGRDPGLASVRDEHFAALFDWLRTRAIHPTVSHQAMADWTAKEHRVGIHIGVW</sequence>
<evidence type="ECO:0000256" key="1">
    <source>
        <dbReference type="ARBA" id="ARBA00022723"/>
    </source>
</evidence>
<dbReference type="Gene3D" id="3.40.720.10">
    <property type="entry name" value="Alkaline Phosphatase, subunit A"/>
    <property type="match status" value="1"/>
</dbReference>
<dbReference type="GO" id="GO:0008484">
    <property type="term" value="F:sulfuric ester hydrolase activity"/>
    <property type="evidence" value="ECO:0007669"/>
    <property type="project" value="TreeGrafter"/>
</dbReference>
<feature type="domain" description="Sulfatase N-terminal" evidence="3">
    <location>
        <begin position="3"/>
        <end position="382"/>
    </location>
</feature>
<accession>A0A2S5SRK4</accession>
<dbReference type="OrthoDB" id="9766107at2"/>
<evidence type="ECO:0000313" key="5">
    <source>
        <dbReference type="Proteomes" id="UP000238605"/>
    </source>
</evidence>
<dbReference type="EMBL" id="PSNX01000015">
    <property type="protein sequence ID" value="PPE65187.1"/>
    <property type="molecule type" value="Genomic_DNA"/>
</dbReference>
<dbReference type="PANTHER" id="PTHR45953:SF1">
    <property type="entry name" value="IDURONATE 2-SULFATASE"/>
    <property type="match status" value="1"/>
</dbReference>
<name>A0A2S5SRK4_9BURK</name>
<organism evidence="4 5">
    <name type="scientific">Caldimonas caldifontis</name>
    <dbReference type="NCBI Taxonomy" id="1452508"/>
    <lineage>
        <taxon>Bacteria</taxon>
        <taxon>Pseudomonadati</taxon>
        <taxon>Pseudomonadota</taxon>
        <taxon>Betaproteobacteria</taxon>
        <taxon>Burkholderiales</taxon>
        <taxon>Sphaerotilaceae</taxon>
        <taxon>Caldimonas</taxon>
    </lineage>
</organism>
<evidence type="ECO:0000259" key="3">
    <source>
        <dbReference type="Pfam" id="PF00884"/>
    </source>
</evidence>
<gene>
    <name evidence="4" type="ORF">C1704_14660</name>
</gene>
<dbReference type="RefSeq" id="WP_104303490.1">
    <property type="nucleotide sequence ID" value="NZ_PSNX01000015.1"/>
</dbReference>
<dbReference type="AlphaFoldDB" id="A0A2S5SRK4"/>
<dbReference type="PANTHER" id="PTHR45953">
    <property type="entry name" value="IDURONATE 2-SULFATASE"/>
    <property type="match status" value="1"/>
</dbReference>
<dbReference type="InterPro" id="IPR017850">
    <property type="entry name" value="Alkaline_phosphatase_core_sf"/>
</dbReference>
<evidence type="ECO:0000313" key="4">
    <source>
        <dbReference type="EMBL" id="PPE65187.1"/>
    </source>
</evidence>
<evidence type="ECO:0000256" key="2">
    <source>
        <dbReference type="ARBA" id="ARBA00022801"/>
    </source>
</evidence>
<keyword evidence="2 4" id="KW-0378">Hydrolase</keyword>
<dbReference type="GO" id="GO:0046872">
    <property type="term" value="F:metal ion binding"/>
    <property type="evidence" value="ECO:0007669"/>
    <property type="project" value="UniProtKB-KW"/>
</dbReference>
<dbReference type="Pfam" id="PF00884">
    <property type="entry name" value="Sulfatase"/>
    <property type="match status" value="1"/>
</dbReference>
<proteinExistence type="predicted"/>
<dbReference type="GO" id="GO:0005737">
    <property type="term" value="C:cytoplasm"/>
    <property type="evidence" value="ECO:0007669"/>
    <property type="project" value="TreeGrafter"/>
</dbReference>
<protein>
    <submittedName>
        <fullName evidence="4">Phosphonate monoester hydrolase</fullName>
    </submittedName>
</protein>
<dbReference type="SUPFAM" id="SSF53649">
    <property type="entry name" value="Alkaline phosphatase-like"/>
    <property type="match status" value="1"/>
</dbReference>
<comment type="caution">
    <text evidence="4">The sequence shown here is derived from an EMBL/GenBank/DDBJ whole genome shotgun (WGS) entry which is preliminary data.</text>
</comment>
<keyword evidence="1" id="KW-0479">Metal-binding</keyword>